<evidence type="ECO:0000313" key="3">
    <source>
        <dbReference type="EMBL" id="SHF61122.1"/>
    </source>
</evidence>
<dbReference type="SUPFAM" id="SSF53448">
    <property type="entry name" value="Nucleotide-diphospho-sugar transferases"/>
    <property type="match status" value="1"/>
</dbReference>
<dbReference type="GO" id="GO:0016740">
    <property type="term" value="F:transferase activity"/>
    <property type="evidence" value="ECO:0007669"/>
    <property type="project" value="UniProtKB-KW"/>
</dbReference>
<gene>
    <name evidence="3" type="ORF">SAMN04488522_10345</name>
</gene>
<dbReference type="InterPro" id="IPR029044">
    <property type="entry name" value="Nucleotide-diphossugar_trans"/>
</dbReference>
<organism evidence="3 4">
    <name type="scientific">Pedobacter caeni</name>
    <dbReference type="NCBI Taxonomy" id="288992"/>
    <lineage>
        <taxon>Bacteria</taxon>
        <taxon>Pseudomonadati</taxon>
        <taxon>Bacteroidota</taxon>
        <taxon>Sphingobacteriia</taxon>
        <taxon>Sphingobacteriales</taxon>
        <taxon>Sphingobacteriaceae</taxon>
        <taxon>Pedobacter</taxon>
    </lineage>
</organism>
<name>A0A1M5D2V4_9SPHI</name>
<dbReference type="PANTHER" id="PTHR43685:SF2">
    <property type="entry name" value="GLYCOSYLTRANSFERASE 2-LIKE DOMAIN-CONTAINING PROTEIN"/>
    <property type="match status" value="1"/>
</dbReference>
<sequence>MNKGITIIICTFNGVDRLSDTIGHIARQSVPGEIAWEVILADNASTDESSEFSEQEWHKYNLPEVSFKTINEPKPGKLYALQHAIKEARYEYLIICDDDNWLAPDYVKTVYPLLETMPKVAAIGGQGIPVTAGAALPEWFQNYHSAYAVGPQANKTGILKSRKLLWGAGLSTRKSLYLEMYKTYPSFLPEYKEKNILSAEDTEYCIRLVLKGYDLYYDAALVYQHFIPDFKLTTSFRDEKLMKGFEDAYVILRKYYAAMRATLKTEGRPDIWLALLLIAPINYLFSFSKKRAEKARDTLFYLLPFRKGPDSITTRIKAFIKE</sequence>
<dbReference type="STRING" id="288992.SAMN04488522_10345"/>
<dbReference type="RefSeq" id="WP_073231889.1">
    <property type="nucleotide sequence ID" value="NZ_FQUQ01000003.1"/>
</dbReference>
<accession>A0A1M5D2V4</accession>
<dbReference type="EMBL" id="FQUQ01000003">
    <property type="protein sequence ID" value="SHF61122.1"/>
    <property type="molecule type" value="Genomic_DNA"/>
</dbReference>
<evidence type="ECO:0000259" key="2">
    <source>
        <dbReference type="Pfam" id="PF00535"/>
    </source>
</evidence>
<dbReference type="Pfam" id="PF00535">
    <property type="entry name" value="Glycos_transf_2"/>
    <property type="match status" value="1"/>
</dbReference>
<keyword evidence="1" id="KW-0472">Membrane</keyword>
<dbReference type="InterPro" id="IPR001173">
    <property type="entry name" value="Glyco_trans_2-like"/>
</dbReference>
<feature type="transmembrane region" description="Helical" evidence="1">
    <location>
        <begin position="271"/>
        <end position="287"/>
    </location>
</feature>
<dbReference type="OrthoDB" id="786280at2"/>
<dbReference type="AlphaFoldDB" id="A0A1M5D2V4"/>
<keyword evidence="1" id="KW-1133">Transmembrane helix</keyword>
<keyword evidence="4" id="KW-1185">Reference proteome</keyword>
<dbReference type="Proteomes" id="UP000184287">
    <property type="component" value="Unassembled WGS sequence"/>
</dbReference>
<dbReference type="CDD" id="cd00761">
    <property type="entry name" value="Glyco_tranf_GTA_type"/>
    <property type="match status" value="1"/>
</dbReference>
<proteinExistence type="predicted"/>
<feature type="domain" description="Glycosyltransferase 2-like" evidence="2">
    <location>
        <begin position="6"/>
        <end position="125"/>
    </location>
</feature>
<keyword evidence="1" id="KW-0812">Transmembrane</keyword>
<dbReference type="Gene3D" id="3.90.550.10">
    <property type="entry name" value="Spore Coat Polysaccharide Biosynthesis Protein SpsA, Chain A"/>
    <property type="match status" value="1"/>
</dbReference>
<dbReference type="PANTHER" id="PTHR43685">
    <property type="entry name" value="GLYCOSYLTRANSFERASE"/>
    <property type="match status" value="1"/>
</dbReference>
<keyword evidence="3" id="KW-0808">Transferase</keyword>
<dbReference type="InterPro" id="IPR050834">
    <property type="entry name" value="Glycosyltransf_2"/>
</dbReference>
<protein>
    <submittedName>
        <fullName evidence="3">Glycosyl transferase family 2</fullName>
    </submittedName>
</protein>
<evidence type="ECO:0000256" key="1">
    <source>
        <dbReference type="SAM" id="Phobius"/>
    </source>
</evidence>
<evidence type="ECO:0000313" key="4">
    <source>
        <dbReference type="Proteomes" id="UP000184287"/>
    </source>
</evidence>
<reference evidence="4" key="1">
    <citation type="submission" date="2016-11" db="EMBL/GenBank/DDBJ databases">
        <authorList>
            <person name="Varghese N."/>
            <person name="Submissions S."/>
        </authorList>
    </citation>
    <scope>NUCLEOTIDE SEQUENCE [LARGE SCALE GENOMIC DNA]</scope>
    <source>
        <strain evidence="4">DSM 16990</strain>
    </source>
</reference>